<gene>
    <name evidence="3" type="ORF">F2Q68_00009496</name>
    <name evidence="2" type="ORF">F2Q70_00016537</name>
</gene>
<dbReference type="Proteomes" id="UP000712281">
    <property type="component" value="Unassembled WGS sequence"/>
</dbReference>
<evidence type="ECO:0000313" key="3">
    <source>
        <dbReference type="EMBL" id="KAF2595555.1"/>
    </source>
</evidence>
<reference evidence="2" key="1">
    <citation type="submission" date="2019-12" db="EMBL/GenBank/DDBJ databases">
        <title>Genome sequencing and annotation of Brassica cretica.</title>
        <authorList>
            <person name="Studholme D.J."/>
            <person name="Sarris P.F."/>
        </authorList>
    </citation>
    <scope>NUCLEOTIDE SEQUENCE</scope>
    <source>
        <strain evidence="3">PFS-001/15</strain>
        <strain evidence="2">PFS-102/07</strain>
        <tissue evidence="2">Leaf</tissue>
    </source>
</reference>
<name>A0A8S9I580_BRACR</name>
<evidence type="ECO:0000313" key="2">
    <source>
        <dbReference type="EMBL" id="KAF2564871.1"/>
    </source>
</evidence>
<dbReference type="AlphaFoldDB" id="A0A8S9I580"/>
<evidence type="ECO:0000256" key="1">
    <source>
        <dbReference type="SAM" id="MobiDB-lite"/>
    </source>
</evidence>
<dbReference type="EMBL" id="QGKY02001250">
    <property type="protein sequence ID" value="KAF2564871.1"/>
    <property type="molecule type" value="Genomic_DNA"/>
</dbReference>
<dbReference type="EMBL" id="QGKW02000717">
    <property type="protein sequence ID" value="KAF2595555.1"/>
    <property type="molecule type" value="Genomic_DNA"/>
</dbReference>
<sequence length="68" mass="7441">MIGLEATTAKLEATVKTEHGGGPEHGQRFGRWFTVAWRLIVVDCDEEEDRGGHSGASEAAFSRQRLGK</sequence>
<accession>A0A8S9I580</accession>
<feature type="region of interest" description="Disordered" evidence="1">
    <location>
        <begin position="48"/>
        <end position="68"/>
    </location>
</feature>
<comment type="caution">
    <text evidence="2">The sequence shown here is derived from an EMBL/GenBank/DDBJ whole genome shotgun (WGS) entry which is preliminary data.</text>
</comment>
<proteinExistence type="predicted"/>
<protein>
    <submittedName>
        <fullName evidence="2">Uncharacterized protein</fullName>
    </submittedName>
</protein>
<organism evidence="2">
    <name type="scientific">Brassica cretica</name>
    <name type="common">Mustard</name>
    <dbReference type="NCBI Taxonomy" id="69181"/>
    <lineage>
        <taxon>Eukaryota</taxon>
        <taxon>Viridiplantae</taxon>
        <taxon>Streptophyta</taxon>
        <taxon>Embryophyta</taxon>
        <taxon>Tracheophyta</taxon>
        <taxon>Spermatophyta</taxon>
        <taxon>Magnoliopsida</taxon>
        <taxon>eudicotyledons</taxon>
        <taxon>Gunneridae</taxon>
        <taxon>Pentapetalae</taxon>
        <taxon>rosids</taxon>
        <taxon>malvids</taxon>
        <taxon>Brassicales</taxon>
        <taxon>Brassicaceae</taxon>
        <taxon>Brassiceae</taxon>
        <taxon>Brassica</taxon>
    </lineage>
</organism>